<evidence type="ECO:0000256" key="2">
    <source>
        <dbReference type="SAM" id="MobiDB-lite"/>
    </source>
</evidence>
<evidence type="ECO:0000313" key="5">
    <source>
        <dbReference type="Proteomes" id="UP001497644"/>
    </source>
</evidence>
<dbReference type="AlphaFoldDB" id="A0AAV2MZ53"/>
<dbReference type="Proteomes" id="UP001497644">
    <property type="component" value="Unassembled WGS sequence"/>
</dbReference>
<feature type="compositionally biased region" description="Basic and acidic residues" evidence="2">
    <location>
        <begin position="94"/>
        <end position="114"/>
    </location>
</feature>
<gene>
    <name evidence="4" type="ORF">LPLAT_LOCUS8326</name>
</gene>
<feature type="domain" description="C2H2-type" evidence="3">
    <location>
        <begin position="77"/>
        <end position="105"/>
    </location>
</feature>
<proteinExistence type="predicted"/>
<protein>
    <recommendedName>
        <fullName evidence="3">C2H2-type domain-containing protein</fullName>
    </recommendedName>
</protein>
<dbReference type="InterPro" id="IPR001005">
    <property type="entry name" value="SANT/Myb"/>
</dbReference>
<dbReference type="CDD" id="cd00167">
    <property type="entry name" value="SANT"/>
    <property type="match status" value="1"/>
</dbReference>
<comment type="caution">
    <text evidence="4">The sequence shown here is derived from an EMBL/GenBank/DDBJ whole genome shotgun (WGS) entry which is preliminary data.</text>
</comment>
<evidence type="ECO:0000256" key="1">
    <source>
        <dbReference type="PROSITE-ProRule" id="PRU00042"/>
    </source>
</evidence>
<feature type="region of interest" description="Disordered" evidence="2">
    <location>
        <begin position="91"/>
        <end position="118"/>
    </location>
</feature>
<dbReference type="InterPro" id="IPR013087">
    <property type="entry name" value="Znf_C2H2_type"/>
</dbReference>
<evidence type="ECO:0000313" key="4">
    <source>
        <dbReference type="EMBL" id="CAL1672522.1"/>
    </source>
</evidence>
<keyword evidence="5" id="KW-1185">Reference proteome</keyword>
<keyword evidence="1" id="KW-0479">Metal-binding</keyword>
<evidence type="ECO:0000259" key="3">
    <source>
        <dbReference type="PROSITE" id="PS50157"/>
    </source>
</evidence>
<sequence length="273" mass="31085">MTSKKVLMRPYAAPSVLGLNISCIGSRQLNVHMEKEHLMVHIIWSCAKCSKRFPKVHAWRCHYAVCKGEVGSPAGLHQCEGYPRSFNSRTALSQHERNEHSNIRNQERTDKAERPAGVSGRKLTVWTEEELRKLKELSDRFQGERNINVKLMEYFPDKTNKQISDARRRWRPVEPLAAPPLAQEEEPAMVPADALTLRAEPVAKLPSAEPDVAWKGRLIDKARKPYEVPNKWEISIKKLYDTIDPPVADSNIKEVVISRSHEPGRCCPLKGII</sequence>
<accession>A0AAV2MZ53</accession>
<dbReference type="EMBL" id="CAXIPU020000631">
    <property type="protein sequence ID" value="CAL1672522.1"/>
    <property type="molecule type" value="Genomic_DNA"/>
</dbReference>
<keyword evidence="1" id="KW-0862">Zinc</keyword>
<name>A0AAV2MZ53_9HYME</name>
<dbReference type="GO" id="GO:0008270">
    <property type="term" value="F:zinc ion binding"/>
    <property type="evidence" value="ECO:0007669"/>
    <property type="project" value="UniProtKB-KW"/>
</dbReference>
<organism evidence="4 5">
    <name type="scientific">Lasius platythorax</name>
    <dbReference type="NCBI Taxonomy" id="488582"/>
    <lineage>
        <taxon>Eukaryota</taxon>
        <taxon>Metazoa</taxon>
        <taxon>Ecdysozoa</taxon>
        <taxon>Arthropoda</taxon>
        <taxon>Hexapoda</taxon>
        <taxon>Insecta</taxon>
        <taxon>Pterygota</taxon>
        <taxon>Neoptera</taxon>
        <taxon>Endopterygota</taxon>
        <taxon>Hymenoptera</taxon>
        <taxon>Apocrita</taxon>
        <taxon>Aculeata</taxon>
        <taxon>Formicoidea</taxon>
        <taxon>Formicidae</taxon>
        <taxon>Formicinae</taxon>
        <taxon>Lasius</taxon>
        <taxon>Lasius</taxon>
    </lineage>
</organism>
<dbReference type="PROSITE" id="PS50157">
    <property type="entry name" value="ZINC_FINGER_C2H2_2"/>
    <property type="match status" value="1"/>
</dbReference>
<keyword evidence="1" id="KW-0863">Zinc-finger</keyword>
<reference evidence="4" key="1">
    <citation type="submission" date="2024-04" db="EMBL/GenBank/DDBJ databases">
        <authorList>
            <consortium name="Molecular Ecology Group"/>
        </authorList>
    </citation>
    <scope>NUCLEOTIDE SEQUENCE</scope>
</reference>